<dbReference type="AlphaFoldDB" id="A0A4R3KR12"/>
<sequence length="68" mass="8020">MLKILFVKDNRAIAYLYRYPSNIGYYINIQSGEYNKADIDYMTYTVEEREAGNSSGSPRTYMHYEFIA</sequence>
<dbReference type="EMBL" id="SMAE01000012">
    <property type="protein sequence ID" value="TCS87108.1"/>
    <property type="molecule type" value="Genomic_DNA"/>
</dbReference>
<dbReference type="Proteomes" id="UP000294567">
    <property type="component" value="Unassembled WGS sequence"/>
</dbReference>
<dbReference type="OrthoDB" id="6443639at2"/>
<protein>
    <submittedName>
        <fullName evidence="1">Uncharacterized protein</fullName>
    </submittedName>
</protein>
<dbReference type="RefSeq" id="WP_132029128.1">
    <property type="nucleotide sequence ID" value="NZ_CP068564.1"/>
</dbReference>
<name>A0A4R3KR12_9FIRM</name>
<proteinExistence type="predicted"/>
<keyword evidence="2" id="KW-1185">Reference proteome</keyword>
<comment type="caution">
    <text evidence="1">The sequence shown here is derived from an EMBL/GenBank/DDBJ whole genome shotgun (WGS) entry which is preliminary data.</text>
</comment>
<reference evidence="1 2" key="1">
    <citation type="submission" date="2019-03" db="EMBL/GenBank/DDBJ databases">
        <title>Genomic Encyclopedia of Type Strains, Phase IV (KMG-IV): sequencing the most valuable type-strain genomes for metagenomic binning, comparative biology and taxonomic classification.</title>
        <authorList>
            <person name="Goeker M."/>
        </authorList>
    </citation>
    <scope>NUCLEOTIDE SEQUENCE [LARGE SCALE GENOMIC DNA]</scope>
    <source>
        <strain evidence="1 2">DSM 26752</strain>
    </source>
</reference>
<evidence type="ECO:0000313" key="2">
    <source>
        <dbReference type="Proteomes" id="UP000294567"/>
    </source>
</evidence>
<organism evidence="1 2">
    <name type="scientific">Keratinibaculum paraultunense</name>
    <dbReference type="NCBI Taxonomy" id="1278232"/>
    <lineage>
        <taxon>Bacteria</taxon>
        <taxon>Bacillati</taxon>
        <taxon>Bacillota</taxon>
        <taxon>Tissierellia</taxon>
        <taxon>Tissierellales</taxon>
        <taxon>Tepidimicrobiaceae</taxon>
        <taxon>Keratinibaculum</taxon>
    </lineage>
</organism>
<gene>
    <name evidence="1" type="ORF">EDD65_11266</name>
</gene>
<accession>A0A4R3KR12</accession>
<evidence type="ECO:0000313" key="1">
    <source>
        <dbReference type="EMBL" id="TCS87108.1"/>
    </source>
</evidence>